<dbReference type="AlphaFoldDB" id="K9FQS9"/>
<name>K9FQS9_PEND2</name>
<evidence type="ECO:0000256" key="1">
    <source>
        <dbReference type="SAM" id="MobiDB-lite"/>
    </source>
</evidence>
<dbReference type="InterPro" id="IPR053181">
    <property type="entry name" value="EcdB-like_regulator"/>
</dbReference>
<evidence type="ECO:0008006" key="4">
    <source>
        <dbReference type="Google" id="ProtNLM"/>
    </source>
</evidence>
<evidence type="ECO:0000313" key="2">
    <source>
        <dbReference type="EMBL" id="EKV10747.1"/>
    </source>
</evidence>
<dbReference type="STRING" id="1170229.K9FQS9"/>
<reference evidence="3" key="1">
    <citation type="journal article" date="2012" name="BMC Genomics">
        <title>Genome sequence of the necrotrophic fungus Penicillium digitatum, the main postharvest pathogen of citrus.</title>
        <authorList>
            <person name="Marcet-Houben M."/>
            <person name="Ballester A.-R."/>
            <person name="de la Fuente B."/>
            <person name="Harries E."/>
            <person name="Marcos J.F."/>
            <person name="Gonzalez-Candelas L."/>
            <person name="Gabaldon T."/>
        </authorList>
    </citation>
    <scope>NUCLEOTIDE SEQUENCE [LARGE SCALE GENOMIC DNA]</scope>
    <source>
        <strain evidence="3">PHI26 / CECT 20796</strain>
    </source>
</reference>
<dbReference type="CDD" id="cd12148">
    <property type="entry name" value="fungal_TF_MHR"/>
    <property type="match status" value="1"/>
</dbReference>
<evidence type="ECO:0000313" key="3">
    <source>
        <dbReference type="Proteomes" id="UP000009882"/>
    </source>
</evidence>
<proteinExistence type="predicted"/>
<dbReference type="InParanoid" id="K9FQS9"/>
<dbReference type="eggNOG" id="ENOG502QVHD">
    <property type="taxonomic scope" value="Eukaryota"/>
</dbReference>
<feature type="compositionally biased region" description="Low complexity" evidence="1">
    <location>
        <begin position="435"/>
        <end position="462"/>
    </location>
</feature>
<comment type="caution">
    <text evidence="2">The sequence shown here is derived from an EMBL/GenBank/DDBJ whole genome shotgun (WGS) entry which is preliminary data.</text>
</comment>
<sequence length="551" mass="61738">MIMSTLHRLETKLENIPTSILSDLQSLRSQIRPPTHEPQTQLSPAFGGDGNQPLSMLPPMGDNFTPAAAGDGDDFEFEENQTKSDSAGRISISFSQHGVIVWPGARQILPKQLLAAYEMLGKNYVIELESTRPALPMFASPYPLQAGDHWLEVLPLAMIRGLADAFFSVFNPSTPIMDKGFFFSFTLGSAIESGFGSNLESCLVLNVLALGCLAVLAHQEGNYPLPGAQGHRFEPPEWMNVVYEEQPGLRFFNEARRRIGFLMCDNDIQSCQFYLLSSHNVNFNEWEGDMKSRVFWNCLMNETILVQELHLPSSGLSRLEEQVPIPKFIGFETTGYASTRFTSSGVVDDSYFQYHFLAQVAHRIILTRIRHSLYFYCELSCHSLKAKLHPLTLIHHLADSGTFPLPAINTELHHQLEQWRTNLPATIQFNNAPYSSHPTPATPSIHPSPSASIASPAHLSSPRPRQKDPNQPLSPAIAVTDAMLKGRHMIARFHIGRPYLYKALRIPHLLTDEDLVQVRSGLQNAMDWPITQGIFRKMKSCIPIKFAFCSQ</sequence>
<dbReference type="PANTHER" id="PTHR47785">
    <property type="entry name" value="ZN(II)2CYS6 TRANSCRIPTION FACTOR (EUROFUNG)-RELATED-RELATED"/>
    <property type="match status" value="1"/>
</dbReference>
<dbReference type="OrthoDB" id="6133115at2759"/>
<feature type="region of interest" description="Disordered" evidence="1">
    <location>
        <begin position="430"/>
        <end position="473"/>
    </location>
</feature>
<dbReference type="OMA" id="PIKFAFC"/>
<dbReference type="HOGENOM" id="CLU_014025_0_0_1"/>
<keyword evidence="3" id="KW-1185">Reference proteome</keyword>
<gene>
    <name evidence="2" type="ORF">PDIG_54780</name>
</gene>
<organism evidence="2 3">
    <name type="scientific">Penicillium digitatum (strain PHI26 / CECT 20796)</name>
    <name type="common">Green mold</name>
    <dbReference type="NCBI Taxonomy" id="1170229"/>
    <lineage>
        <taxon>Eukaryota</taxon>
        <taxon>Fungi</taxon>
        <taxon>Dikarya</taxon>
        <taxon>Ascomycota</taxon>
        <taxon>Pezizomycotina</taxon>
        <taxon>Eurotiomycetes</taxon>
        <taxon>Eurotiomycetidae</taxon>
        <taxon>Eurotiales</taxon>
        <taxon>Aspergillaceae</taxon>
        <taxon>Penicillium</taxon>
    </lineage>
</organism>
<protein>
    <recommendedName>
        <fullName evidence="4">C6 finger domain protein</fullName>
    </recommendedName>
</protein>
<dbReference type="PANTHER" id="PTHR47785:SF6">
    <property type="entry name" value="ZN(II)2CYS6 TRANSCRIPTION FACTOR (EUROFUNG)"/>
    <property type="match status" value="1"/>
</dbReference>
<accession>K9FQS9</accession>
<dbReference type="EMBL" id="AKCT01000218">
    <property type="protein sequence ID" value="EKV10747.1"/>
    <property type="molecule type" value="Genomic_DNA"/>
</dbReference>
<feature type="region of interest" description="Disordered" evidence="1">
    <location>
        <begin position="32"/>
        <end position="84"/>
    </location>
</feature>
<dbReference type="Proteomes" id="UP000009882">
    <property type="component" value="Unassembled WGS sequence"/>
</dbReference>